<feature type="compositionally biased region" description="Low complexity" evidence="2">
    <location>
        <begin position="468"/>
        <end position="487"/>
    </location>
</feature>
<dbReference type="GO" id="GO:0007264">
    <property type="term" value="P:small GTPase-mediated signal transduction"/>
    <property type="evidence" value="ECO:0007669"/>
    <property type="project" value="InterPro"/>
</dbReference>
<dbReference type="AlphaFoldDB" id="A0A9W8E4W3"/>
<dbReference type="CDD" id="cd06224">
    <property type="entry name" value="REM"/>
    <property type="match status" value="1"/>
</dbReference>
<proteinExistence type="predicted"/>
<feature type="region of interest" description="Disordered" evidence="2">
    <location>
        <begin position="932"/>
        <end position="966"/>
    </location>
</feature>
<dbReference type="Gene3D" id="1.20.870.10">
    <property type="entry name" value="Son of sevenless (SoS) protein Chain: S domain 1"/>
    <property type="match status" value="1"/>
</dbReference>
<evidence type="ECO:0000313" key="5">
    <source>
        <dbReference type="Proteomes" id="UP001150925"/>
    </source>
</evidence>
<accession>A0A9W8E4W3</accession>
<dbReference type="GO" id="GO:0005085">
    <property type="term" value="F:guanyl-nucleotide exchange factor activity"/>
    <property type="evidence" value="ECO:0007669"/>
    <property type="project" value="UniProtKB-KW"/>
</dbReference>
<dbReference type="SMART" id="SM00229">
    <property type="entry name" value="RasGEFN"/>
    <property type="match status" value="1"/>
</dbReference>
<reference evidence="4" key="1">
    <citation type="submission" date="2022-07" db="EMBL/GenBank/DDBJ databases">
        <title>Phylogenomic reconstructions and comparative analyses of Kickxellomycotina fungi.</title>
        <authorList>
            <person name="Reynolds N.K."/>
            <person name="Stajich J.E."/>
            <person name="Barry K."/>
            <person name="Grigoriev I.V."/>
            <person name="Crous P."/>
            <person name="Smith M.E."/>
        </authorList>
    </citation>
    <scope>NUCLEOTIDE SEQUENCE</scope>
    <source>
        <strain evidence="4">RSA 1196</strain>
    </source>
</reference>
<name>A0A9W8E4W3_9FUNG</name>
<sequence length="1034" mass="114257">MFQTALGLCSDADLYPHSKFVGSTTRGSKRSYQRRYTESTCSTGGTLPISTWPKSPRGDGKLWSDETQVKEWVSPSQHCQADSRRSSIANRRIPVLRTHVNSHWRSSGTSSVLREGGAISGKGPRGSKPSSNKRGGYGPTPSYIRPARKNTKPQIELYDATIFDRIISDEDRRFVVWSNTRGTERQRDGPLNYRITPVRRPSVLGHLRQHTLQILTQPFGGAQEGQEDGNHPENSGKGPSGVANKKRVHAQARRHRLTLVSNPPSNPTEEGARPLIMAATPEKLVHKLTTEVDYTFLSDFFLTYREFLSALDLCRLLFLRFIWATQEQDRAHQQVRVRLFVVLRFWLRNYFTLDFAPSPILRMLFADQWANVWSTPACQSAVGEVRILVQLERLMHELAHTYGGSDRLVPVAQTAGGLPLSPISPGVVKESYGIIHRVWGPAFGKLAHRHNLQGTPKVESTCAPEPSGPSSGLTPTSPLTTTASSTGITLPSNTTMGSPEYSYFNVISKLQASSKPSVPGRAQRESNVDPFVNSVSATPAFATEKSHPPPRKGSTGQEHSPLKINTVPLNQVIEQKMRQASAAPRRRVSECACPRSIGMEPTANIADGDANQIKVNGGKVGNTLNDKTDEAPTTLGTAPGWTGGVEHYHSNPFDVSFFSQQEPTGARFTNQTFPQRVQRVLLGKRSARQRFHRLYRKTNLYYTRRRFQNTYHQNQRSMSLKVSSSTRSKKPEGFASHAQFASQRRIVSTPIPGGEGALPANELQTNSPSGSVPQPVVTDLRPQGELPVQQPANALVPKKSKRSFVNRYLPFLASSANKRILDDDNQRRLPSSLKSSFSTKVSSDPESLSSRPNQSSEVTGSHPTMGSGRYSLDSPVSSAPGTSHSTHYQPSQDVTQSPRSLPSSHQSSPRLRPSGGQSNLTVPVASLTQRTTSLAVQTRPQHARKDSYRRELPSSWAKQLGSRSGGESSCVLYFRSEVIAQQLCLLECSVLQRINWQELIELRWQKRKPRSKGSTNASTESTKEENTDCGVSNV</sequence>
<feature type="non-terminal residue" evidence="4">
    <location>
        <position position="1034"/>
    </location>
</feature>
<dbReference type="PROSITE" id="PS50212">
    <property type="entry name" value="RASGEF_NTER"/>
    <property type="match status" value="1"/>
</dbReference>
<organism evidence="4 5">
    <name type="scientific">Dispira parvispora</name>
    <dbReference type="NCBI Taxonomy" id="1520584"/>
    <lineage>
        <taxon>Eukaryota</taxon>
        <taxon>Fungi</taxon>
        <taxon>Fungi incertae sedis</taxon>
        <taxon>Zoopagomycota</taxon>
        <taxon>Kickxellomycotina</taxon>
        <taxon>Dimargaritomycetes</taxon>
        <taxon>Dimargaritales</taxon>
        <taxon>Dimargaritaceae</taxon>
        <taxon>Dispira</taxon>
    </lineage>
</organism>
<protein>
    <submittedName>
        <fullName evidence="4">Guanine nucleotide exchange factor lte1</fullName>
    </submittedName>
</protein>
<evidence type="ECO:0000256" key="2">
    <source>
        <dbReference type="SAM" id="MobiDB-lite"/>
    </source>
</evidence>
<dbReference type="SUPFAM" id="SSF48366">
    <property type="entry name" value="Ras GEF"/>
    <property type="match status" value="1"/>
</dbReference>
<keyword evidence="5" id="KW-1185">Reference proteome</keyword>
<feature type="region of interest" description="Disordered" evidence="2">
    <location>
        <begin position="456"/>
        <end position="495"/>
    </location>
</feature>
<feature type="region of interest" description="Disordered" evidence="2">
    <location>
        <begin position="105"/>
        <end position="149"/>
    </location>
</feature>
<dbReference type="Proteomes" id="UP001150925">
    <property type="component" value="Unassembled WGS sequence"/>
</dbReference>
<evidence type="ECO:0000259" key="3">
    <source>
        <dbReference type="PROSITE" id="PS50212"/>
    </source>
</evidence>
<feature type="compositionally biased region" description="Polar residues" evidence="2">
    <location>
        <begin position="38"/>
        <end position="53"/>
    </location>
</feature>
<feature type="compositionally biased region" description="Polar residues" evidence="2">
    <location>
        <begin position="762"/>
        <end position="772"/>
    </location>
</feature>
<gene>
    <name evidence="4" type="primary">LTE1_1</name>
    <name evidence="4" type="ORF">IWQ62_005027</name>
</gene>
<feature type="region of interest" description="Disordered" evidence="2">
    <location>
        <begin position="1007"/>
        <end position="1034"/>
    </location>
</feature>
<dbReference type="OrthoDB" id="2448799at2759"/>
<dbReference type="InterPro" id="IPR036964">
    <property type="entry name" value="RASGEF_cat_dom_sf"/>
</dbReference>
<feature type="region of interest" description="Disordered" evidence="2">
    <location>
        <begin position="539"/>
        <end position="561"/>
    </location>
</feature>
<feature type="region of interest" description="Disordered" evidence="2">
    <location>
        <begin position="220"/>
        <end position="248"/>
    </location>
</feature>
<dbReference type="Gene3D" id="1.10.840.10">
    <property type="entry name" value="Ras guanine-nucleotide exchange factors catalytic domain"/>
    <property type="match status" value="1"/>
</dbReference>
<feature type="compositionally biased region" description="Polar residues" evidence="2">
    <location>
        <begin position="874"/>
        <end position="895"/>
    </location>
</feature>
<keyword evidence="1" id="KW-0344">Guanine-nucleotide releasing factor</keyword>
<feature type="region of interest" description="Disordered" evidence="2">
    <location>
        <begin position="712"/>
        <end position="779"/>
    </location>
</feature>
<feature type="region of interest" description="Disordered" evidence="2">
    <location>
        <begin position="822"/>
        <end position="920"/>
    </location>
</feature>
<feature type="compositionally biased region" description="Polar residues" evidence="2">
    <location>
        <begin position="712"/>
        <end position="726"/>
    </location>
</feature>
<evidence type="ECO:0000313" key="4">
    <source>
        <dbReference type="EMBL" id="KAJ1957733.1"/>
    </source>
</evidence>
<feature type="compositionally biased region" description="Basic and acidic residues" evidence="2">
    <location>
        <begin position="943"/>
        <end position="952"/>
    </location>
</feature>
<evidence type="ECO:0000256" key="1">
    <source>
        <dbReference type="PROSITE-ProRule" id="PRU00135"/>
    </source>
</evidence>
<dbReference type="InterPro" id="IPR023578">
    <property type="entry name" value="Ras_GEF_dom_sf"/>
</dbReference>
<feature type="compositionally biased region" description="Low complexity" evidence="2">
    <location>
        <begin position="831"/>
        <end position="842"/>
    </location>
</feature>
<feature type="compositionally biased region" description="Low complexity" evidence="2">
    <location>
        <begin position="896"/>
        <end position="914"/>
    </location>
</feature>
<feature type="region of interest" description="Disordered" evidence="2">
    <location>
        <begin position="23"/>
        <end position="61"/>
    </location>
</feature>
<dbReference type="Pfam" id="PF00618">
    <property type="entry name" value="RasGEF_N"/>
    <property type="match status" value="1"/>
</dbReference>
<feature type="compositionally biased region" description="Polar residues" evidence="2">
    <location>
        <begin position="844"/>
        <end position="864"/>
    </location>
</feature>
<feature type="domain" description="N-terminal Ras-GEF" evidence="3">
    <location>
        <begin position="272"/>
        <end position="393"/>
    </location>
</feature>
<dbReference type="InterPro" id="IPR000651">
    <property type="entry name" value="Ras-like_Gua-exchang_fac_N"/>
</dbReference>
<dbReference type="EMBL" id="JANBPY010001895">
    <property type="protein sequence ID" value="KAJ1957733.1"/>
    <property type="molecule type" value="Genomic_DNA"/>
</dbReference>
<comment type="caution">
    <text evidence="4">The sequence shown here is derived from an EMBL/GenBank/DDBJ whole genome shotgun (WGS) entry which is preliminary data.</text>
</comment>
<feature type="region of interest" description="Disordered" evidence="2">
    <location>
        <begin position="621"/>
        <end position="640"/>
    </location>
</feature>